<dbReference type="GO" id="GO:0003700">
    <property type="term" value="F:DNA-binding transcription factor activity"/>
    <property type="evidence" value="ECO:0007669"/>
    <property type="project" value="InterPro"/>
</dbReference>
<dbReference type="InterPro" id="IPR052543">
    <property type="entry name" value="HTH_Metal-responsive_Reg"/>
</dbReference>
<reference evidence="2 3" key="1">
    <citation type="journal article" date="2012" name="J. Bacteriol.">
        <title>Complete genome sequence of phototrophic betaproteobacterium Rubrivivax gelatinosus IL144.</title>
        <authorList>
            <person name="Nagashima S."/>
            <person name="Kamimura A."/>
            <person name="Shimizu T."/>
            <person name="Nakamura-isaki S."/>
            <person name="Aono E."/>
            <person name="Sakamoto K."/>
            <person name="Ichikawa N."/>
            <person name="Nakazawa H."/>
            <person name="Sekine M."/>
            <person name="Yamazaki S."/>
            <person name="Fujita N."/>
            <person name="Shimada K."/>
            <person name="Hanada S."/>
            <person name="Nagashima K.V.P."/>
        </authorList>
    </citation>
    <scope>NUCLEOTIDE SEQUENCE [LARGE SCALE GENOMIC DNA]</scope>
    <source>
        <strain evidence="3">NBRC 100245 / IL144</strain>
    </source>
</reference>
<dbReference type="CDD" id="cd00090">
    <property type="entry name" value="HTH_ARSR"/>
    <property type="match status" value="1"/>
</dbReference>
<proteinExistence type="predicted"/>
<accession>I0HVX9</accession>
<dbReference type="GO" id="GO:0032791">
    <property type="term" value="F:lead ion binding"/>
    <property type="evidence" value="ECO:0007669"/>
    <property type="project" value="TreeGrafter"/>
</dbReference>
<dbReference type="Pfam" id="PF12840">
    <property type="entry name" value="HTH_20"/>
    <property type="match status" value="1"/>
</dbReference>
<feature type="domain" description="HTH arsR-type" evidence="1">
    <location>
        <begin position="1"/>
        <end position="96"/>
    </location>
</feature>
<dbReference type="InterPro" id="IPR001845">
    <property type="entry name" value="HTH_ArsR_DNA-bd_dom"/>
</dbReference>
<dbReference type="InterPro" id="IPR011991">
    <property type="entry name" value="ArsR-like_HTH"/>
</dbReference>
<evidence type="ECO:0000259" key="1">
    <source>
        <dbReference type="PROSITE" id="PS50987"/>
    </source>
</evidence>
<dbReference type="EMBL" id="AP012320">
    <property type="protein sequence ID" value="BAL97166.1"/>
    <property type="molecule type" value="Genomic_DNA"/>
</dbReference>
<dbReference type="PROSITE" id="PS50987">
    <property type="entry name" value="HTH_ARSR_2"/>
    <property type="match status" value="1"/>
</dbReference>
<dbReference type="SMART" id="SM00418">
    <property type="entry name" value="HTH_ARSR"/>
    <property type="match status" value="1"/>
</dbReference>
<dbReference type="AlphaFoldDB" id="I0HVX9"/>
<sequence length="229" mass="25216">MNTPHEPRMARVAAVVADPARSRMLAYLLAGEYASASELAKAASVTPATASGHLGKLMDARFVVCEPRGRHRYYRLADAEVAHALEALALIAERDEHDRAWAPPERTRLRLARCCYGHLAGKLGVSLFDALQRQHGLESTPSGFELTAAGRAWLEGLGMNPGAPSSRRRFAYRCLDWSERRDHLAGQLADELYQHFTAKGWLRRTSGRAVEITVSGQRELLPSLGEAVC</sequence>
<dbReference type="PANTHER" id="PTHR39168:SF1">
    <property type="entry name" value="TRANSCRIPTIONAL REGULATORY PROTEIN"/>
    <property type="match status" value="1"/>
</dbReference>
<name>I0HVX9_RUBGI</name>
<dbReference type="HOGENOM" id="CLU_077964_0_1_4"/>
<organism evidence="2 3">
    <name type="scientific">Rubrivivax gelatinosus (strain NBRC 100245 / IL144)</name>
    <dbReference type="NCBI Taxonomy" id="983917"/>
    <lineage>
        <taxon>Bacteria</taxon>
        <taxon>Pseudomonadati</taxon>
        <taxon>Pseudomonadota</taxon>
        <taxon>Betaproteobacteria</taxon>
        <taxon>Burkholderiales</taxon>
        <taxon>Sphaerotilaceae</taxon>
        <taxon>Rubrivivax</taxon>
    </lineage>
</organism>
<dbReference type="GO" id="GO:0010288">
    <property type="term" value="P:response to lead ion"/>
    <property type="evidence" value="ECO:0007669"/>
    <property type="project" value="TreeGrafter"/>
</dbReference>
<dbReference type="InterPro" id="IPR036390">
    <property type="entry name" value="WH_DNA-bd_sf"/>
</dbReference>
<dbReference type="NCBIfam" id="NF033788">
    <property type="entry name" value="HTH_metalloreg"/>
    <property type="match status" value="1"/>
</dbReference>
<dbReference type="PATRIC" id="fig|983917.3.peg.3736"/>
<dbReference type="Proteomes" id="UP000007883">
    <property type="component" value="Chromosome"/>
</dbReference>
<gene>
    <name evidence="2" type="ordered locus">RGE_38270</name>
</gene>
<protein>
    <submittedName>
        <fullName evidence="2">Transcriptional regulator, ArsR family</fullName>
    </submittedName>
</protein>
<evidence type="ECO:0000313" key="3">
    <source>
        <dbReference type="Proteomes" id="UP000007883"/>
    </source>
</evidence>
<dbReference type="RefSeq" id="WP_014430018.1">
    <property type="nucleotide sequence ID" value="NC_017075.1"/>
</dbReference>
<dbReference type="GO" id="GO:0046686">
    <property type="term" value="P:response to cadmium ion"/>
    <property type="evidence" value="ECO:0007669"/>
    <property type="project" value="TreeGrafter"/>
</dbReference>
<dbReference type="STRING" id="983917.RGE_38270"/>
<dbReference type="GO" id="GO:0097063">
    <property type="term" value="F:cadmium ion sensor activity"/>
    <property type="evidence" value="ECO:0007669"/>
    <property type="project" value="TreeGrafter"/>
</dbReference>
<dbReference type="Gene3D" id="1.10.10.10">
    <property type="entry name" value="Winged helix-like DNA-binding domain superfamily/Winged helix DNA-binding domain"/>
    <property type="match status" value="1"/>
</dbReference>
<evidence type="ECO:0000313" key="2">
    <source>
        <dbReference type="EMBL" id="BAL97166.1"/>
    </source>
</evidence>
<dbReference type="GO" id="GO:0003677">
    <property type="term" value="F:DNA binding"/>
    <property type="evidence" value="ECO:0007669"/>
    <property type="project" value="TreeGrafter"/>
</dbReference>
<dbReference type="eggNOG" id="COG0640">
    <property type="taxonomic scope" value="Bacteria"/>
</dbReference>
<dbReference type="KEGG" id="rge:RGE_38270"/>
<dbReference type="InterPro" id="IPR036388">
    <property type="entry name" value="WH-like_DNA-bd_sf"/>
</dbReference>
<keyword evidence="3" id="KW-1185">Reference proteome</keyword>
<dbReference type="SUPFAM" id="SSF46785">
    <property type="entry name" value="Winged helix' DNA-binding domain"/>
    <property type="match status" value="1"/>
</dbReference>
<dbReference type="PANTHER" id="PTHR39168">
    <property type="entry name" value="TRANSCRIPTIONAL REGULATOR-RELATED"/>
    <property type="match status" value="1"/>
</dbReference>